<dbReference type="OrthoDB" id="9774290at2"/>
<dbReference type="AlphaFoldDB" id="A0A5P1X152"/>
<dbReference type="KEGG" id="lnn:F0161_06545"/>
<dbReference type="PANTHER" id="PTHR21599">
    <property type="entry name" value="GLYCERATE KINASE"/>
    <property type="match status" value="1"/>
</dbReference>
<dbReference type="GO" id="GO:0031388">
    <property type="term" value="P:organic acid phosphorylation"/>
    <property type="evidence" value="ECO:0007669"/>
    <property type="project" value="UniProtKB-UniRule"/>
</dbReference>
<gene>
    <name evidence="5" type="ORF">F0161_06545</name>
</gene>
<dbReference type="PIRSF" id="PIRSF006078">
    <property type="entry name" value="GlxK"/>
    <property type="match status" value="1"/>
</dbReference>
<reference evidence="5 6" key="1">
    <citation type="submission" date="2019-09" db="EMBL/GenBank/DDBJ databases">
        <title>Complete Genome Sequence of Lactobacillus nenjiangensis SH-Y15, isolated from sauerkraut.</title>
        <authorList>
            <person name="Yang H."/>
        </authorList>
    </citation>
    <scope>NUCLEOTIDE SEQUENCE [LARGE SCALE GENOMIC DNA]</scope>
    <source>
        <strain evidence="5 6">SH-Y15</strain>
    </source>
</reference>
<dbReference type="Gene3D" id="3.40.50.10350">
    <property type="entry name" value="Glycerate kinase, domain 1"/>
    <property type="match status" value="1"/>
</dbReference>
<dbReference type="InterPro" id="IPR004381">
    <property type="entry name" value="Glycerate_kinase"/>
</dbReference>
<keyword evidence="2 4" id="KW-0808">Transferase</keyword>
<proteinExistence type="inferred from homology"/>
<dbReference type="Proteomes" id="UP000325295">
    <property type="component" value="Chromosome"/>
</dbReference>
<keyword evidence="3 4" id="KW-0418">Kinase</keyword>
<evidence type="ECO:0000256" key="3">
    <source>
        <dbReference type="ARBA" id="ARBA00022777"/>
    </source>
</evidence>
<accession>A0A5P1X152</accession>
<protein>
    <submittedName>
        <fullName evidence="5">Glycerate kinase</fullName>
    </submittedName>
</protein>
<dbReference type="Pfam" id="PF02595">
    <property type="entry name" value="Gly_kinase"/>
    <property type="match status" value="1"/>
</dbReference>
<organism evidence="5 6">
    <name type="scientific">Paucilactobacillus nenjiangensis</name>
    <dbReference type="NCBI Taxonomy" id="1296540"/>
    <lineage>
        <taxon>Bacteria</taxon>
        <taxon>Bacillati</taxon>
        <taxon>Bacillota</taxon>
        <taxon>Bacilli</taxon>
        <taxon>Lactobacillales</taxon>
        <taxon>Lactobacillaceae</taxon>
        <taxon>Paucilactobacillus</taxon>
    </lineage>
</organism>
<evidence type="ECO:0000256" key="4">
    <source>
        <dbReference type="PIRNR" id="PIRNR006078"/>
    </source>
</evidence>
<dbReference type="InterPro" id="IPR018193">
    <property type="entry name" value="Glyc_kinase_flavodox-like_fold"/>
</dbReference>
<evidence type="ECO:0000313" key="6">
    <source>
        <dbReference type="Proteomes" id="UP000325295"/>
    </source>
</evidence>
<dbReference type="NCBIfam" id="TIGR00045">
    <property type="entry name" value="glycerate kinase"/>
    <property type="match status" value="1"/>
</dbReference>
<keyword evidence="6" id="KW-1185">Reference proteome</keyword>
<dbReference type="SUPFAM" id="SSF110738">
    <property type="entry name" value="Glycerate kinase I"/>
    <property type="match status" value="1"/>
</dbReference>
<dbReference type="PANTHER" id="PTHR21599:SF0">
    <property type="entry name" value="GLYCERATE KINASE"/>
    <property type="match status" value="1"/>
</dbReference>
<comment type="similarity">
    <text evidence="1 4">Belongs to the glycerate kinase type-1 family.</text>
</comment>
<dbReference type="Gene3D" id="3.90.1510.10">
    <property type="entry name" value="Glycerate kinase, domain 2"/>
    <property type="match status" value="1"/>
</dbReference>
<dbReference type="InterPro" id="IPR018197">
    <property type="entry name" value="Glycerate_kinase_RE-like"/>
</dbReference>
<evidence type="ECO:0000313" key="5">
    <source>
        <dbReference type="EMBL" id="QER67546.1"/>
    </source>
</evidence>
<dbReference type="EMBL" id="CP043939">
    <property type="protein sequence ID" value="QER67546.1"/>
    <property type="molecule type" value="Genomic_DNA"/>
</dbReference>
<dbReference type="InterPro" id="IPR036129">
    <property type="entry name" value="Glycerate_kinase_sf"/>
</dbReference>
<dbReference type="GO" id="GO:0008887">
    <property type="term" value="F:glycerate kinase activity"/>
    <property type="evidence" value="ECO:0007669"/>
    <property type="project" value="UniProtKB-UniRule"/>
</dbReference>
<sequence length="405" mass="43107">MVTCIKYDEKLPFTTNMLRYHYQISEKRLHMTKIIIAVDSFKGSGTSEEIANYIETGLQQGNSQFEIEKVAIADGGEGTVSVVTDATHREVYSKPVKNPFGEAVEAHWGLLDPQTAIIEVAQADGITLIDGRLDVMRASSYGVGQQMLQAIDQGAKTIYVGLGGSASNDAGLGMLQALGARFLDENAYLLEGVPTNLNQINTIDTIQLERNLVGVQIIGLSDVTNPLTGKQGASYVFGPQKGANEQQVVELDEMIEKFADQVAHGNHANEAGAGAAGGIGFALLAFCHAKIESGIQTVMKLIGLPDKLLTADVVITGEGKIDGQSLGGKVPIGVAQLAKQHQLPVIAITGSAGDEYQGAYQHGIDLVIPSVSRPMTVETAIQQTQRLVTQAGRNAAQVIELIENK</sequence>
<name>A0A5P1X152_9LACO</name>
<evidence type="ECO:0000256" key="2">
    <source>
        <dbReference type="ARBA" id="ARBA00022679"/>
    </source>
</evidence>
<evidence type="ECO:0000256" key="1">
    <source>
        <dbReference type="ARBA" id="ARBA00006284"/>
    </source>
</evidence>